<dbReference type="InterPro" id="IPR001514">
    <property type="entry name" value="DNA-dir_RNA_pol_30-40kDasu_CS"/>
</dbReference>
<dbReference type="Pfam" id="PF01193">
    <property type="entry name" value="RNA_pol_L"/>
    <property type="match status" value="1"/>
</dbReference>
<evidence type="ECO:0000256" key="1">
    <source>
        <dbReference type="ARBA" id="ARBA00004123"/>
    </source>
</evidence>
<evidence type="ECO:0000313" key="9">
    <source>
        <dbReference type="EMBL" id="TPX59047.1"/>
    </source>
</evidence>
<dbReference type="HAMAP" id="MF_00320">
    <property type="entry name" value="RNApol_arch_Rpo3"/>
    <property type="match status" value="1"/>
</dbReference>
<dbReference type="SMART" id="SM00662">
    <property type="entry name" value="RPOLD"/>
    <property type="match status" value="1"/>
</dbReference>
<keyword evidence="3 9" id="KW-0240">DNA-directed RNA polymerase</keyword>
<dbReference type="GO" id="GO:0046983">
    <property type="term" value="F:protein dimerization activity"/>
    <property type="evidence" value="ECO:0007669"/>
    <property type="project" value="InterPro"/>
</dbReference>
<dbReference type="Gene3D" id="3.30.1360.10">
    <property type="entry name" value="RNA polymerase, RBP11-like subunit"/>
    <property type="match status" value="1"/>
</dbReference>
<gene>
    <name evidence="9" type="ORF">PhCBS80983_g02692</name>
</gene>
<dbReference type="GO" id="GO:0003899">
    <property type="term" value="F:DNA-directed RNA polymerase activity"/>
    <property type="evidence" value="ECO:0007669"/>
    <property type="project" value="InterPro"/>
</dbReference>
<dbReference type="SUPFAM" id="SSF55257">
    <property type="entry name" value="RBP11-like subunits of RNA polymerase"/>
    <property type="match status" value="1"/>
</dbReference>
<organism evidence="9 10">
    <name type="scientific">Powellomyces hirtus</name>
    <dbReference type="NCBI Taxonomy" id="109895"/>
    <lineage>
        <taxon>Eukaryota</taxon>
        <taxon>Fungi</taxon>
        <taxon>Fungi incertae sedis</taxon>
        <taxon>Chytridiomycota</taxon>
        <taxon>Chytridiomycota incertae sedis</taxon>
        <taxon>Chytridiomycetes</taxon>
        <taxon>Spizellomycetales</taxon>
        <taxon>Powellomycetaceae</taxon>
        <taxon>Powellomyces</taxon>
    </lineage>
</organism>
<dbReference type="InterPro" id="IPR036643">
    <property type="entry name" value="RNApol_insert_sf"/>
</dbReference>
<dbReference type="InterPro" id="IPR011262">
    <property type="entry name" value="DNA-dir_RNA_pol_insert"/>
</dbReference>
<proteinExistence type="inferred from homology"/>
<sequence length="353" mass="39429">MHDEAALQEMRTRVVLHADRVAHPSSMEFPGNFPGEDLSWNLEEFKKNFRIVVGFIGKDDMEFDMIGVDAAIANAFRRILIGEVPTMAIEKVFVLNNTSIMHDEILAQRLGLIPIKADPRLFTFRRGANDDPTDLNTLVFKLRVQCTKNPDALPSAVHPADKYINSNVLSSHLQWDPQGEQVERFANDPCRPVIDDILITKMRPGQEIDVELHCQKGIGKEHAKWSPVATASYRLLPDIQILKPITGESAKRFQKCFPPGVVAVKPNAAGQLEATIANPRKDTVSREVLRHAEFEDKVRLTRVRDHFIFSIESTGILPPQELFGEAAKILINKCNVVKAALHASGALVAPQEI</sequence>
<dbReference type="CDD" id="cd07032">
    <property type="entry name" value="RNAP_I_II_AC40"/>
    <property type="match status" value="1"/>
</dbReference>
<evidence type="ECO:0000256" key="2">
    <source>
        <dbReference type="ARBA" id="ARBA00022083"/>
    </source>
</evidence>
<evidence type="ECO:0000256" key="5">
    <source>
        <dbReference type="ARBA" id="ARBA00023242"/>
    </source>
</evidence>
<keyword evidence="5" id="KW-0539">Nucleus</keyword>
<dbReference type="SUPFAM" id="SSF56553">
    <property type="entry name" value="Insert subdomain of RNA polymerase alpha subunit"/>
    <property type="match status" value="1"/>
</dbReference>
<dbReference type="PANTHER" id="PTHR11800:SF13">
    <property type="entry name" value="DNA-DIRECTED RNA POLYMERASES I AND III SUBUNIT RPAC1"/>
    <property type="match status" value="1"/>
</dbReference>
<accession>A0A507E6N6</accession>
<evidence type="ECO:0000256" key="3">
    <source>
        <dbReference type="ARBA" id="ARBA00022478"/>
    </source>
</evidence>
<dbReference type="PANTHER" id="PTHR11800">
    <property type="entry name" value="DNA-DIRECTED RNA POLYMERASE"/>
    <property type="match status" value="1"/>
</dbReference>
<keyword evidence="4" id="KW-0804">Transcription</keyword>
<reference evidence="9 10" key="1">
    <citation type="journal article" date="2019" name="Sci. Rep.">
        <title>Comparative genomics of chytrid fungi reveal insights into the obligate biotrophic and pathogenic lifestyle of Synchytrium endobioticum.</title>
        <authorList>
            <person name="van de Vossenberg B.T.L.H."/>
            <person name="Warris S."/>
            <person name="Nguyen H.D.T."/>
            <person name="van Gent-Pelzer M.P.E."/>
            <person name="Joly D.L."/>
            <person name="van de Geest H.C."/>
            <person name="Bonants P.J.M."/>
            <person name="Smith D.S."/>
            <person name="Levesque C.A."/>
            <person name="van der Lee T.A.J."/>
        </authorList>
    </citation>
    <scope>NUCLEOTIDE SEQUENCE [LARGE SCALE GENOMIC DNA]</scope>
    <source>
        <strain evidence="9 10">CBS 809.83</strain>
    </source>
</reference>
<dbReference type="GO" id="GO:0006362">
    <property type="term" value="P:transcription elongation by RNA polymerase I"/>
    <property type="evidence" value="ECO:0007669"/>
    <property type="project" value="UniProtKB-ARBA"/>
</dbReference>
<comment type="subcellular location">
    <subcellularLocation>
        <location evidence="1">Nucleus</location>
    </subcellularLocation>
</comment>
<dbReference type="STRING" id="109895.A0A507E6N6"/>
<evidence type="ECO:0000313" key="10">
    <source>
        <dbReference type="Proteomes" id="UP000318582"/>
    </source>
</evidence>
<dbReference type="Gene3D" id="2.170.120.12">
    <property type="entry name" value="DNA-directed RNA polymerase, insert domain"/>
    <property type="match status" value="1"/>
</dbReference>
<dbReference type="InterPro" id="IPR033901">
    <property type="entry name" value="RNAPI/III_AC40"/>
</dbReference>
<dbReference type="PROSITE" id="PS00446">
    <property type="entry name" value="RNA_POL_D_30KD"/>
    <property type="match status" value="1"/>
</dbReference>
<dbReference type="GO" id="GO:0005666">
    <property type="term" value="C:RNA polymerase III complex"/>
    <property type="evidence" value="ECO:0007669"/>
    <property type="project" value="TreeGrafter"/>
</dbReference>
<dbReference type="GO" id="GO:0003677">
    <property type="term" value="F:DNA binding"/>
    <property type="evidence" value="ECO:0007669"/>
    <property type="project" value="InterPro"/>
</dbReference>
<dbReference type="InterPro" id="IPR036603">
    <property type="entry name" value="RBP11-like"/>
</dbReference>
<comment type="caution">
    <text evidence="9">The sequence shown here is derived from an EMBL/GenBank/DDBJ whole genome shotgun (WGS) entry which is preliminary data.</text>
</comment>
<comment type="similarity">
    <text evidence="6">Belongs to the archaeal Rpo3/eukaryotic RPB3 RNA polymerase subunit family.</text>
</comment>
<evidence type="ECO:0000256" key="4">
    <source>
        <dbReference type="ARBA" id="ARBA00023163"/>
    </source>
</evidence>
<keyword evidence="10" id="KW-1185">Reference proteome</keyword>
<dbReference type="InterPro" id="IPR011263">
    <property type="entry name" value="DNA-dir_RNA_pol_RpoA/D/Rpb3"/>
</dbReference>
<evidence type="ECO:0000256" key="7">
    <source>
        <dbReference type="ARBA" id="ARBA00081520"/>
    </source>
</evidence>
<dbReference type="Proteomes" id="UP000318582">
    <property type="component" value="Unassembled WGS sequence"/>
</dbReference>
<dbReference type="FunFam" id="3.30.1360.10:FF:000005">
    <property type="entry name" value="Dna-directed rna polymerases i and iii subunit"/>
    <property type="match status" value="1"/>
</dbReference>
<evidence type="ECO:0000256" key="6">
    <source>
        <dbReference type="ARBA" id="ARBA00025804"/>
    </source>
</evidence>
<protein>
    <recommendedName>
        <fullName evidence="2">DNA-directed RNA polymerases I and III subunit RPAC1</fullName>
    </recommendedName>
    <alternativeName>
        <fullName evidence="7">DNA-directed RNA polymerases I and III 40 kDa polypeptide</fullName>
    </alternativeName>
</protein>
<dbReference type="FunFam" id="2.170.120.12:FF:000003">
    <property type="entry name" value="Dna-directed rna polymerases i and iii subunit"/>
    <property type="match status" value="1"/>
</dbReference>
<dbReference type="Pfam" id="PF01000">
    <property type="entry name" value="RNA_pol_A_bac"/>
    <property type="match status" value="1"/>
</dbReference>
<name>A0A507E6N6_9FUNG</name>
<evidence type="ECO:0000259" key="8">
    <source>
        <dbReference type="SMART" id="SM00662"/>
    </source>
</evidence>
<dbReference type="GO" id="GO:0005736">
    <property type="term" value="C:RNA polymerase I complex"/>
    <property type="evidence" value="ECO:0007669"/>
    <property type="project" value="UniProtKB-ARBA"/>
</dbReference>
<dbReference type="AlphaFoldDB" id="A0A507E6N6"/>
<feature type="domain" description="DNA-directed RNA polymerase RpoA/D/Rpb3-type" evidence="8">
    <location>
        <begin position="60"/>
        <end position="340"/>
    </location>
</feature>
<dbReference type="InterPro" id="IPR022842">
    <property type="entry name" value="RNAP_Rpo3/Rpb3/RPAC1"/>
</dbReference>
<dbReference type="EMBL" id="QEAQ01000029">
    <property type="protein sequence ID" value="TPX59047.1"/>
    <property type="molecule type" value="Genomic_DNA"/>
</dbReference>
<dbReference type="InterPro" id="IPR050518">
    <property type="entry name" value="Rpo3/RPB3_RNA_Pol_subunit"/>
</dbReference>